<comment type="function">
    <text evidence="3">Catalyzes the phosphorylation of the 3'-hydroxyl group of dephosphocoenzyme A to form coenzyme A.</text>
</comment>
<dbReference type="Pfam" id="PF01121">
    <property type="entry name" value="CoaE"/>
    <property type="match status" value="1"/>
</dbReference>
<keyword evidence="3" id="KW-0808">Transferase</keyword>
<dbReference type="HAMAP" id="MF_00376">
    <property type="entry name" value="Dephospho_CoA_kinase"/>
    <property type="match status" value="1"/>
</dbReference>
<dbReference type="NCBIfam" id="TIGR00152">
    <property type="entry name" value="dephospho-CoA kinase"/>
    <property type="match status" value="1"/>
</dbReference>
<protein>
    <recommendedName>
        <fullName evidence="3 4">Dephospho-CoA kinase</fullName>
        <ecNumber evidence="3 4">2.7.1.24</ecNumber>
    </recommendedName>
    <alternativeName>
        <fullName evidence="3">Dephosphocoenzyme A kinase</fullName>
    </alternativeName>
</protein>
<evidence type="ECO:0000313" key="5">
    <source>
        <dbReference type="EMBL" id="GAA0601031.1"/>
    </source>
</evidence>
<evidence type="ECO:0000256" key="1">
    <source>
        <dbReference type="ARBA" id="ARBA00022741"/>
    </source>
</evidence>
<evidence type="ECO:0000256" key="3">
    <source>
        <dbReference type="HAMAP-Rule" id="MF_00376"/>
    </source>
</evidence>
<dbReference type="RefSeq" id="WP_343812089.1">
    <property type="nucleotide sequence ID" value="NZ_BAAADS010000012.1"/>
</dbReference>
<keyword evidence="2 3" id="KW-0067">ATP-binding</keyword>
<gene>
    <name evidence="3 5" type="primary">coaE</name>
    <name evidence="5" type="ORF">GCM10009001_16970</name>
</gene>
<keyword evidence="3" id="KW-0963">Cytoplasm</keyword>
<keyword evidence="3" id="KW-0173">Coenzyme A biosynthesis</keyword>
<keyword evidence="1 3" id="KW-0547">Nucleotide-binding</keyword>
<dbReference type="SUPFAM" id="SSF52540">
    <property type="entry name" value="P-loop containing nucleoside triphosphate hydrolases"/>
    <property type="match status" value="1"/>
</dbReference>
<evidence type="ECO:0000313" key="6">
    <source>
        <dbReference type="Proteomes" id="UP001500866"/>
    </source>
</evidence>
<name>A0ABP3R077_9BACI</name>
<reference evidence="6" key="1">
    <citation type="journal article" date="2019" name="Int. J. Syst. Evol. Microbiol.">
        <title>The Global Catalogue of Microorganisms (GCM) 10K type strain sequencing project: providing services to taxonomists for standard genome sequencing and annotation.</title>
        <authorList>
            <consortium name="The Broad Institute Genomics Platform"/>
            <consortium name="The Broad Institute Genome Sequencing Center for Infectious Disease"/>
            <person name="Wu L."/>
            <person name="Ma J."/>
        </authorList>
    </citation>
    <scope>NUCLEOTIDE SEQUENCE [LARGE SCALE GENOMIC DNA]</scope>
    <source>
        <strain evidence="6">JCM 15395</strain>
    </source>
</reference>
<comment type="subcellular location">
    <subcellularLocation>
        <location evidence="3">Cytoplasm</location>
    </subcellularLocation>
</comment>
<comment type="pathway">
    <text evidence="3">Cofactor biosynthesis; coenzyme A biosynthesis; CoA from (R)-pantothenate: step 5/5.</text>
</comment>
<sequence>MALVLGLTGSIATGKSTVSSMFANFGIPVVDADKIAREVVMPGKQAYKQIVEVFGKDVLFDDLTLDRKKLGSIVFGDETKRNQLNDIVHPAVREKMAADRDGYLESGETCVVLDIPLLFESKLTHFVDKTLAVVVDEDMQLKRLMDRDESTEQEAKQRIDSQIPISEKAKLADAVIDNNGTVEESFQQLESLLREWSAIS</sequence>
<evidence type="ECO:0000256" key="4">
    <source>
        <dbReference type="NCBIfam" id="TIGR00152"/>
    </source>
</evidence>
<dbReference type="InterPro" id="IPR027417">
    <property type="entry name" value="P-loop_NTPase"/>
</dbReference>
<dbReference type="EC" id="2.7.1.24" evidence="3 4"/>
<dbReference type="PROSITE" id="PS51219">
    <property type="entry name" value="DPCK"/>
    <property type="match status" value="1"/>
</dbReference>
<evidence type="ECO:0000256" key="2">
    <source>
        <dbReference type="ARBA" id="ARBA00022840"/>
    </source>
</evidence>
<dbReference type="InterPro" id="IPR001977">
    <property type="entry name" value="Depp_CoAkinase"/>
</dbReference>
<accession>A0ABP3R077</accession>
<keyword evidence="3 5" id="KW-0418">Kinase</keyword>
<comment type="catalytic activity">
    <reaction evidence="3">
        <text>3'-dephospho-CoA + ATP = ADP + CoA + H(+)</text>
        <dbReference type="Rhea" id="RHEA:18245"/>
        <dbReference type="ChEBI" id="CHEBI:15378"/>
        <dbReference type="ChEBI" id="CHEBI:30616"/>
        <dbReference type="ChEBI" id="CHEBI:57287"/>
        <dbReference type="ChEBI" id="CHEBI:57328"/>
        <dbReference type="ChEBI" id="CHEBI:456216"/>
        <dbReference type="EC" id="2.7.1.24"/>
    </reaction>
</comment>
<dbReference type="EMBL" id="BAAADS010000012">
    <property type="protein sequence ID" value="GAA0601031.1"/>
    <property type="molecule type" value="Genomic_DNA"/>
</dbReference>
<comment type="similarity">
    <text evidence="3">Belongs to the CoaE family.</text>
</comment>
<proteinExistence type="inferred from homology"/>
<organism evidence="5 6">
    <name type="scientific">Virgibacillus siamensis</name>
    <dbReference type="NCBI Taxonomy" id="480071"/>
    <lineage>
        <taxon>Bacteria</taxon>
        <taxon>Bacillati</taxon>
        <taxon>Bacillota</taxon>
        <taxon>Bacilli</taxon>
        <taxon>Bacillales</taxon>
        <taxon>Bacillaceae</taxon>
        <taxon>Virgibacillus</taxon>
    </lineage>
</organism>
<dbReference type="CDD" id="cd02022">
    <property type="entry name" value="DPCK"/>
    <property type="match status" value="1"/>
</dbReference>
<dbReference type="GO" id="GO:0016301">
    <property type="term" value="F:kinase activity"/>
    <property type="evidence" value="ECO:0007669"/>
    <property type="project" value="UniProtKB-KW"/>
</dbReference>
<dbReference type="PANTHER" id="PTHR10695:SF46">
    <property type="entry name" value="BIFUNCTIONAL COENZYME A SYNTHASE-RELATED"/>
    <property type="match status" value="1"/>
</dbReference>
<feature type="binding site" evidence="3">
    <location>
        <begin position="12"/>
        <end position="17"/>
    </location>
    <ligand>
        <name>ATP</name>
        <dbReference type="ChEBI" id="CHEBI:30616"/>
    </ligand>
</feature>
<dbReference type="Gene3D" id="3.40.50.300">
    <property type="entry name" value="P-loop containing nucleotide triphosphate hydrolases"/>
    <property type="match status" value="1"/>
</dbReference>
<keyword evidence="6" id="KW-1185">Reference proteome</keyword>
<comment type="caution">
    <text evidence="5">The sequence shown here is derived from an EMBL/GenBank/DDBJ whole genome shotgun (WGS) entry which is preliminary data.</text>
</comment>
<dbReference type="PANTHER" id="PTHR10695">
    <property type="entry name" value="DEPHOSPHO-COA KINASE-RELATED"/>
    <property type="match status" value="1"/>
</dbReference>
<dbReference type="Proteomes" id="UP001500866">
    <property type="component" value="Unassembled WGS sequence"/>
</dbReference>